<feature type="chain" id="PRO_5045971544" evidence="2">
    <location>
        <begin position="29"/>
        <end position="328"/>
    </location>
</feature>
<evidence type="ECO:0000256" key="2">
    <source>
        <dbReference type="SAM" id="SignalP"/>
    </source>
</evidence>
<accession>A0ABX1E0Z2</accession>
<protein>
    <submittedName>
        <fullName evidence="3">Tripartite tricarboxylate transporter substrate binding protein</fullName>
    </submittedName>
</protein>
<name>A0ABX1E0Z2_9PROT</name>
<keyword evidence="2" id="KW-0732">Signal</keyword>
<comment type="caution">
    <text evidence="3">The sequence shown here is derived from an EMBL/GenBank/DDBJ whole genome shotgun (WGS) entry which is preliminary data.</text>
</comment>
<dbReference type="PIRSF" id="PIRSF017082">
    <property type="entry name" value="YflP"/>
    <property type="match status" value="1"/>
</dbReference>
<dbReference type="Gene3D" id="3.40.190.150">
    <property type="entry name" value="Bordetella uptake gene, domain 1"/>
    <property type="match status" value="1"/>
</dbReference>
<dbReference type="RefSeq" id="WP_168027114.1">
    <property type="nucleotide sequence ID" value="NZ_JAAVNE010000001.1"/>
</dbReference>
<reference evidence="3 4" key="1">
    <citation type="submission" date="2020-03" db="EMBL/GenBank/DDBJ databases">
        <title>Roseomonas selenitidurans sp. nov. isolated from urban soil.</title>
        <authorList>
            <person name="Liu H."/>
        </authorList>
    </citation>
    <scope>NUCLEOTIDE SEQUENCE [LARGE SCALE GENOMIC DNA]</scope>
    <source>
        <strain evidence="3 4">BU-1</strain>
    </source>
</reference>
<dbReference type="Proteomes" id="UP000787635">
    <property type="component" value="Unassembled WGS sequence"/>
</dbReference>
<organism evidence="3 4">
    <name type="scientific">Falsiroseomonas selenitidurans</name>
    <dbReference type="NCBI Taxonomy" id="2716335"/>
    <lineage>
        <taxon>Bacteria</taxon>
        <taxon>Pseudomonadati</taxon>
        <taxon>Pseudomonadota</taxon>
        <taxon>Alphaproteobacteria</taxon>
        <taxon>Acetobacterales</taxon>
        <taxon>Roseomonadaceae</taxon>
        <taxon>Falsiroseomonas</taxon>
    </lineage>
</organism>
<evidence type="ECO:0000313" key="4">
    <source>
        <dbReference type="Proteomes" id="UP000787635"/>
    </source>
</evidence>
<dbReference type="Pfam" id="PF03401">
    <property type="entry name" value="TctC"/>
    <property type="match status" value="1"/>
</dbReference>
<dbReference type="PANTHER" id="PTHR42928:SF5">
    <property type="entry name" value="BLR1237 PROTEIN"/>
    <property type="match status" value="1"/>
</dbReference>
<dbReference type="EMBL" id="JAAVNE010000001">
    <property type="protein sequence ID" value="NKC29498.1"/>
    <property type="molecule type" value="Genomic_DNA"/>
</dbReference>
<dbReference type="InterPro" id="IPR005064">
    <property type="entry name" value="BUG"/>
</dbReference>
<gene>
    <name evidence="3" type="ORF">HEQ75_01385</name>
</gene>
<comment type="similarity">
    <text evidence="1">Belongs to the UPF0065 (bug) family.</text>
</comment>
<dbReference type="CDD" id="cd13578">
    <property type="entry name" value="PBP2_Bug27"/>
    <property type="match status" value="1"/>
</dbReference>
<feature type="signal peptide" evidence="2">
    <location>
        <begin position="1"/>
        <end position="28"/>
    </location>
</feature>
<dbReference type="InterPro" id="IPR042100">
    <property type="entry name" value="Bug_dom1"/>
</dbReference>
<evidence type="ECO:0000313" key="3">
    <source>
        <dbReference type="EMBL" id="NKC29498.1"/>
    </source>
</evidence>
<proteinExistence type="inferred from homology"/>
<sequence>MTNRITGLTRRGLVLGAAALPLAAPALAQSGFPNRPVRIVIGFPPGGGIDILARLMAPHMGAKLGQPVVVENRPGANGLVATQAVAQADADGHAIFFGTTGNLAVNPVLYPAMAVDVLRDFAPLSHVASLAFVMVVNPQVPARSLAEFIALAKSQPGKLNFASSGNGGLPHLSGELLNAAAGIETVHVPYRGSAPAFTDVIAGQTQFMFDALAIAQPHIAAGRVRALASTGPNRLASLPDVPLAKETLPGFEVVNWYGMSVRAGTPAPLVQRLHAEVAAALKVPEVAQRAAGLGLDLVGSSPDAFATFQRSEIERWGGVVRRANIKAT</sequence>
<keyword evidence="4" id="KW-1185">Reference proteome</keyword>
<evidence type="ECO:0000256" key="1">
    <source>
        <dbReference type="ARBA" id="ARBA00006987"/>
    </source>
</evidence>
<dbReference type="PANTHER" id="PTHR42928">
    <property type="entry name" value="TRICARBOXYLATE-BINDING PROTEIN"/>
    <property type="match status" value="1"/>
</dbReference>
<dbReference type="Gene3D" id="3.40.190.10">
    <property type="entry name" value="Periplasmic binding protein-like II"/>
    <property type="match status" value="1"/>
</dbReference>
<dbReference type="SUPFAM" id="SSF53850">
    <property type="entry name" value="Periplasmic binding protein-like II"/>
    <property type="match status" value="1"/>
</dbReference>